<dbReference type="InterPro" id="IPR020946">
    <property type="entry name" value="Flavin_mOase-like"/>
</dbReference>
<evidence type="ECO:0000256" key="6">
    <source>
        <dbReference type="ARBA" id="ARBA00023002"/>
    </source>
</evidence>
<evidence type="ECO:0000256" key="5">
    <source>
        <dbReference type="ARBA" id="ARBA00022857"/>
    </source>
</evidence>
<keyword evidence="3" id="KW-0285">Flavoprotein</keyword>
<dbReference type="PRINTS" id="PR00411">
    <property type="entry name" value="PNDRDTASEI"/>
</dbReference>
<comment type="cofactor">
    <cofactor evidence="1">
        <name>FAD</name>
        <dbReference type="ChEBI" id="CHEBI:57692"/>
    </cofactor>
</comment>
<evidence type="ECO:0000313" key="8">
    <source>
        <dbReference type="EMBL" id="MBA0083412.1"/>
    </source>
</evidence>
<dbReference type="PANTHER" id="PTHR43872:SF1">
    <property type="entry name" value="MONOOXYGENASE, PUTATIVE (AFU_ORTHOLOGUE AFUA_8G02570)-RELATED"/>
    <property type="match status" value="1"/>
</dbReference>
<keyword evidence="7" id="KW-0503">Monooxygenase</keyword>
<protein>
    <submittedName>
        <fullName evidence="8">NAD(P)/FAD-dependent oxidoreductase</fullName>
    </submittedName>
</protein>
<reference evidence="8" key="1">
    <citation type="submission" date="2020-06" db="EMBL/GenBank/DDBJ databases">
        <title>Legume-microbial interactions unlock mineral nutrients during tropical forest succession.</title>
        <authorList>
            <person name="Epihov D.Z."/>
        </authorList>
    </citation>
    <scope>NUCLEOTIDE SEQUENCE [LARGE SCALE GENOMIC DNA]</scope>
    <source>
        <strain evidence="8">Pan2503</strain>
    </source>
</reference>
<dbReference type="GO" id="GO:0050661">
    <property type="term" value="F:NADP binding"/>
    <property type="evidence" value="ECO:0007669"/>
    <property type="project" value="InterPro"/>
</dbReference>
<keyword evidence="4" id="KW-0274">FAD</keyword>
<comment type="caution">
    <text evidence="8">The sequence shown here is derived from an EMBL/GenBank/DDBJ whole genome shotgun (WGS) entry which is preliminary data.</text>
</comment>
<sequence length="269" mass="30331">MLEHFDVLIVGAGLSGIDAAYHLQKICPTKSYVILEQRERIGGTWDLFRYPGVRSDSDMLTMGYSFRPWTSPKAICSGEDIRDYITATACEEGIDGHIRFHHRIQRAAWSSQEAKWTVEAVRKRRGGGDEPVKLTCCFLFSCAGYYRYSAGYLPEFPDLDCFKGRIVHPQAWPEDLNYAGKRVVVIGSGATAMTLLPAIAKTAGHVTMLQRSPTYVISAPDEDPIANWLRGVLPAMWAYRLSRWKNITLMMCVYQLARRYPNLVKAGLI</sequence>
<comment type="similarity">
    <text evidence="2">Belongs to the FAD-binding monooxygenase family.</text>
</comment>
<dbReference type="Pfam" id="PF13450">
    <property type="entry name" value="NAD_binding_8"/>
    <property type="match status" value="1"/>
</dbReference>
<dbReference type="GO" id="GO:0004499">
    <property type="term" value="F:N,N-dimethylaniline monooxygenase activity"/>
    <property type="evidence" value="ECO:0007669"/>
    <property type="project" value="InterPro"/>
</dbReference>
<name>A0A7V8NLN4_9BACT</name>
<evidence type="ECO:0000256" key="2">
    <source>
        <dbReference type="ARBA" id="ARBA00010139"/>
    </source>
</evidence>
<feature type="non-terminal residue" evidence="8">
    <location>
        <position position="269"/>
    </location>
</feature>
<evidence type="ECO:0000256" key="3">
    <source>
        <dbReference type="ARBA" id="ARBA00022630"/>
    </source>
</evidence>
<keyword evidence="6" id="KW-0560">Oxidoreductase</keyword>
<evidence type="ECO:0000256" key="1">
    <source>
        <dbReference type="ARBA" id="ARBA00001974"/>
    </source>
</evidence>
<gene>
    <name evidence="8" type="ORF">HRJ53_00290</name>
</gene>
<dbReference type="GO" id="GO:0050660">
    <property type="term" value="F:flavin adenine dinucleotide binding"/>
    <property type="evidence" value="ECO:0007669"/>
    <property type="project" value="InterPro"/>
</dbReference>
<dbReference type="InterPro" id="IPR051820">
    <property type="entry name" value="FAD-binding_MO"/>
</dbReference>
<dbReference type="PANTHER" id="PTHR43872">
    <property type="entry name" value="MONOOXYGENASE, PUTATIVE (AFU_ORTHOLOGUE AFUA_8G02570)-RELATED"/>
    <property type="match status" value="1"/>
</dbReference>
<dbReference type="Pfam" id="PF00743">
    <property type="entry name" value="FMO-like"/>
    <property type="match status" value="1"/>
</dbReference>
<evidence type="ECO:0000256" key="4">
    <source>
        <dbReference type="ARBA" id="ARBA00022827"/>
    </source>
</evidence>
<accession>A0A7V8NLN4</accession>
<proteinExistence type="inferred from homology"/>
<keyword evidence="9" id="KW-1185">Reference proteome</keyword>
<evidence type="ECO:0000313" key="9">
    <source>
        <dbReference type="Proteomes" id="UP000567293"/>
    </source>
</evidence>
<dbReference type="Proteomes" id="UP000567293">
    <property type="component" value="Unassembled WGS sequence"/>
</dbReference>
<dbReference type="AlphaFoldDB" id="A0A7V8NLN4"/>
<dbReference type="FunFam" id="3.50.50.60:FF:000228">
    <property type="entry name" value="FAD-containing monooxygenase EthA"/>
    <property type="match status" value="1"/>
</dbReference>
<evidence type="ECO:0000256" key="7">
    <source>
        <dbReference type="ARBA" id="ARBA00023033"/>
    </source>
</evidence>
<keyword evidence="5" id="KW-0521">NADP</keyword>
<dbReference type="EMBL" id="JACDQQ010000030">
    <property type="protein sequence ID" value="MBA0083412.1"/>
    <property type="molecule type" value="Genomic_DNA"/>
</dbReference>
<organism evidence="8 9">
    <name type="scientific">Candidatus Acidiferrum panamense</name>
    <dbReference type="NCBI Taxonomy" id="2741543"/>
    <lineage>
        <taxon>Bacteria</taxon>
        <taxon>Pseudomonadati</taxon>
        <taxon>Acidobacteriota</taxon>
        <taxon>Terriglobia</taxon>
        <taxon>Candidatus Acidiferrales</taxon>
        <taxon>Candidatus Acidiferrum</taxon>
    </lineage>
</organism>
<dbReference type="Gene3D" id="3.50.50.60">
    <property type="entry name" value="FAD/NAD(P)-binding domain"/>
    <property type="match status" value="1"/>
</dbReference>
<dbReference type="SUPFAM" id="SSF51905">
    <property type="entry name" value="FAD/NAD(P)-binding domain"/>
    <property type="match status" value="1"/>
</dbReference>
<dbReference type="InterPro" id="IPR036188">
    <property type="entry name" value="FAD/NAD-bd_sf"/>
</dbReference>